<organism evidence="9">
    <name type="scientific">Wollemia nobilis</name>
    <dbReference type="NCBI Taxonomy" id="56998"/>
    <lineage>
        <taxon>Eukaryota</taxon>
        <taxon>Viridiplantae</taxon>
        <taxon>Streptophyta</taxon>
        <taxon>Embryophyta</taxon>
        <taxon>Tracheophyta</taxon>
        <taxon>Spermatophyta</taxon>
        <taxon>Pinopsida</taxon>
        <taxon>Pinidae</taxon>
        <taxon>Conifers II</taxon>
        <taxon>Araucariales</taxon>
        <taxon>Araucariaceae</taxon>
        <taxon>Wollemia</taxon>
    </lineage>
</organism>
<keyword evidence="5" id="KW-0408">Iron</keyword>
<accession>A0A0C9SAJ1</accession>
<keyword evidence="1" id="KW-0001">2Fe-2S</keyword>
<proteinExistence type="predicted"/>
<dbReference type="GO" id="GO:0046872">
    <property type="term" value="F:metal ion binding"/>
    <property type="evidence" value="ECO:0007669"/>
    <property type="project" value="UniProtKB-KW"/>
</dbReference>
<dbReference type="SUPFAM" id="SSF50022">
    <property type="entry name" value="ISP domain"/>
    <property type="match status" value="1"/>
</dbReference>
<keyword evidence="4" id="KW-0560">Oxidoreductase</keyword>
<dbReference type="GO" id="GO:0008942">
    <property type="term" value="F:nitrite reductase [NAD(P)H] activity"/>
    <property type="evidence" value="ECO:0007669"/>
    <property type="project" value="InterPro"/>
</dbReference>
<dbReference type="GO" id="GO:0042128">
    <property type="term" value="P:nitrate assimilation"/>
    <property type="evidence" value="ECO:0007669"/>
    <property type="project" value="UniProtKB-KW"/>
</dbReference>
<dbReference type="PROSITE" id="PS51296">
    <property type="entry name" value="RIESKE"/>
    <property type="match status" value="1"/>
</dbReference>
<dbReference type="InterPro" id="IPR012748">
    <property type="entry name" value="Rieske-like_NirD"/>
</dbReference>
<evidence type="ECO:0000259" key="8">
    <source>
        <dbReference type="PROSITE" id="PS51296"/>
    </source>
</evidence>
<dbReference type="InterPro" id="IPR017941">
    <property type="entry name" value="Rieske_2Fe-2S"/>
</dbReference>
<evidence type="ECO:0000256" key="4">
    <source>
        <dbReference type="ARBA" id="ARBA00023002"/>
    </source>
</evidence>
<name>A0A0C9SAJ1_9CONI</name>
<evidence type="ECO:0000313" key="9">
    <source>
        <dbReference type="EMBL" id="JAG89203.1"/>
    </source>
</evidence>
<evidence type="ECO:0000256" key="7">
    <source>
        <dbReference type="ARBA" id="ARBA00023063"/>
    </source>
</evidence>
<keyword evidence="6" id="KW-0411">Iron-sulfur</keyword>
<keyword evidence="2" id="KW-0479">Metal-binding</keyword>
<evidence type="ECO:0000256" key="6">
    <source>
        <dbReference type="ARBA" id="ARBA00023014"/>
    </source>
</evidence>
<dbReference type="Gene3D" id="2.102.10.10">
    <property type="entry name" value="Rieske [2Fe-2S] iron-sulphur domain"/>
    <property type="match status" value="1"/>
</dbReference>
<dbReference type="SUPFAM" id="SSF103511">
    <property type="entry name" value="Chlorophyll a-b binding protein"/>
    <property type="match status" value="1"/>
</dbReference>
<dbReference type="AlphaFoldDB" id="A0A0C9SAJ1"/>
<dbReference type="PANTHER" id="PTHR43456">
    <property type="entry name" value="RIESKE (2FE-2S) DOMAIN-CONTAINING PROTEIN"/>
    <property type="match status" value="1"/>
</dbReference>
<dbReference type="Pfam" id="PF13806">
    <property type="entry name" value="Rieske_2"/>
    <property type="match status" value="1"/>
</dbReference>
<dbReference type="GO" id="GO:0051537">
    <property type="term" value="F:2 iron, 2 sulfur cluster binding"/>
    <property type="evidence" value="ECO:0007669"/>
    <property type="project" value="UniProtKB-KW"/>
</dbReference>
<evidence type="ECO:0000256" key="1">
    <source>
        <dbReference type="ARBA" id="ARBA00022714"/>
    </source>
</evidence>
<reference evidence="9" key="1">
    <citation type="submission" date="2015-02" db="EMBL/GenBank/DDBJ databases">
        <title>A transcriptome of Wollemia nobilis - a relic of Gondwana.</title>
        <authorList>
            <person name="Chia J.Y."/>
            <person name="Leong Y.S."/>
            <person name="Abdul Karim S."/>
            <person name="Wan Azmi N."/>
            <person name="Hercus R."/>
            <person name="Croft L."/>
        </authorList>
    </citation>
    <scope>NUCLEOTIDE SEQUENCE</scope>
    <source>
        <strain evidence="9">MaeBrown</strain>
        <tissue evidence="9">Leaf</tissue>
    </source>
</reference>
<feature type="domain" description="Rieske" evidence="8">
    <location>
        <begin position="84"/>
        <end position="194"/>
    </location>
</feature>
<keyword evidence="3" id="KW-0809">Transit peptide</keyword>
<sequence length="290" mass="31577">MAALDLAGPSFRTLAPLSRCKHGIHCSVNLEGKSLLARGKFLSLIGTSKDRKRRNALSMSVAVRCNASEVSVAGSAMEMEKGWVPVVPLAALPRGERRLVRQNNEEILLLWYKNDVVGIENKSPAEGAYSEGLINAKLTPDGCIVCPTTDSTFNLKTGEIMEWYPKNPVLRVLTPPLRKLFIYPTKVESDYIYINMGSTESVPEAAEIVFSGKTQAGLTASDVNVDEVRMVVDESESGFGFTRKNELINGRAATVGFLLLLNFELLTGKGLLKGTGFLDFLYAASQALSQ</sequence>
<dbReference type="InterPro" id="IPR036922">
    <property type="entry name" value="Rieske_2Fe-2S_sf"/>
</dbReference>
<protein>
    <submittedName>
        <fullName evidence="9">TSA: Wollemia nobilis Ref_Wollemi_Transcript_3137_1220 transcribed RNA sequence</fullName>
    </submittedName>
</protein>
<dbReference type="PANTHER" id="PTHR43456:SF2">
    <property type="entry name" value="RIESKE (2FE-2S) DOMAIN-CONTAINING PROTEIN"/>
    <property type="match status" value="1"/>
</dbReference>
<dbReference type="CDD" id="cd03467">
    <property type="entry name" value="Rieske"/>
    <property type="match status" value="1"/>
</dbReference>
<evidence type="ECO:0000256" key="3">
    <source>
        <dbReference type="ARBA" id="ARBA00022946"/>
    </source>
</evidence>
<dbReference type="EMBL" id="GCHU01003112">
    <property type="protein sequence ID" value="JAG89203.1"/>
    <property type="molecule type" value="Transcribed_RNA"/>
</dbReference>
<keyword evidence="7" id="KW-0534">Nitrate assimilation</keyword>
<evidence type="ECO:0000256" key="2">
    <source>
        <dbReference type="ARBA" id="ARBA00022723"/>
    </source>
</evidence>
<evidence type="ECO:0000256" key="5">
    <source>
        <dbReference type="ARBA" id="ARBA00023004"/>
    </source>
</evidence>